<accession>A0A0B2UJI0</accession>
<keyword evidence="3" id="KW-1185">Reference proteome</keyword>
<dbReference type="RefSeq" id="XP_014563426.1">
    <property type="nucleotide sequence ID" value="XM_014707940.1"/>
</dbReference>
<protein>
    <recommendedName>
        <fullName evidence="1">EF-hand domain-containing protein</fullName>
    </recommendedName>
</protein>
<dbReference type="GeneID" id="26262160"/>
<reference evidence="2 3" key="1">
    <citation type="journal article" date="2014" name="MBio">
        <title>The Ordospora colligata genome; evolution of extreme reduction in microsporidia and host-to-parasite horizontal gene transfer.</title>
        <authorList>
            <person name="Pombert J.-F."/>
            <person name="Haag K.L."/>
            <person name="Beidas S."/>
            <person name="Ebert D."/>
            <person name="Keeling P.J."/>
        </authorList>
    </citation>
    <scope>NUCLEOTIDE SEQUENCE [LARGE SCALE GENOMIC DNA]</scope>
    <source>
        <strain evidence="2 3">OC4</strain>
    </source>
</reference>
<name>A0A0B2UJI0_9MICR</name>
<evidence type="ECO:0000259" key="1">
    <source>
        <dbReference type="PROSITE" id="PS50222"/>
    </source>
</evidence>
<dbReference type="InParanoid" id="A0A0B2UJI0"/>
<dbReference type="EMBL" id="JOKQ01000008">
    <property type="protein sequence ID" value="KHN69384.1"/>
    <property type="molecule type" value="Genomic_DNA"/>
</dbReference>
<dbReference type="Proteomes" id="UP000031056">
    <property type="component" value="Unassembled WGS sequence"/>
</dbReference>
<dbReference type="VEuPathDB" id="MicrosporidiaDB:M896_081200"/>
<organism evidence="2 3">
    <name type="scientific">Ordospora colligata OC4</name>
    <dbReference type="NCBI Taxonomy" id="1354746"/>
    <lineage>
        <taxon>Eukaryota</taxon>
        <taxon>Fungi</taxon>
        <taxon>Fungi incertae sedis</taxon>
        <taxon>Microsporidia</taxon>
        <taxon>Ordosporidae</taxon>
        <taxon>Ordospora</taxon>
    </lineage>
</organism>
<dbReference type="AlphaFoldDB" id="A0A0B2UJI0"/>
<dbReference type="Gene3D" id="1.10.238.10">
    <property type="entry name" value="EF-hand"/>
    <property type="match status" value="1"/>
</dbReference>
<dbReference type="OrthoDB" id="26525at2759"/>
<comment type="caution">
    <text evidence="2">The sequence shown here is derived from an EMBL/GenBank/DDBJ whole genome shotgun (WGS) entry which is preliminary data.</text>
</comment>
<evidence type="ECO:0000313" key="3">
    <source>
        <dbReference type="Proteomes" id="UP000031056"/>
    </source>
</evidence>
<dbReference type="InterPro" id="IPR002048">
    <property type="entry name" value="EF_hand_dom"/>
</dbReference>
<dbReference type="InterPro" id="IPR011992">
    <property type="entry name" value="EF-hand-dom_pair"/>
</dbReference>
<dbReference type="HOGENOM" id="CLU_2015249_0_0_1"/>
<dbReference type="SUPFAM" id="SSF47473">
    <property type="entry name" value="EF-hand"/>
    <property type="match status" value="1"/>
</dbReference>
<gene>
    <name evidence="2" type="ORF">M896_081200</name>
</gene>
<dbReference type="PROSITE" id="PS50222">
    <property type="entry name" value="EF_HAND_2"/>
    <property type="match status" value="1"/>
</dbReference>
<sequence>MNREKMLDQWKMFGGKDLTNEATLDLLRLCGYAPQEMSVPIPRSFEEFEEVASSVRPSMQREQMRRMISQFNHRTHFTKQDMMKYLGMGDRLSEEEMREFLKVFSFDRNDEATIDELVEFLYASD</sequence>
<evidence type="ECO:0000313" key="2">
    <source>
        <dbReference type="EMBL" id="KHN69384.1"/>
    </source>
</evidence>
<dbReference type="GO" id="GO:0005509">
    <property type="term" value="F:calcium ion binding"/>
    <property type="evidence" value="ECO:0007669"/>
    <property type="project" value="InterPro"/>
</dbReference>
<proteinExistence type="predicted"/>
<feature type="domain" description="EF-hand" evidence="1">
    <location>
        <begin position="92"/>
        <end position="125"/>
    </location>
</feature>